<feature type="region of interest" description="Disordered" evidence="1">
    <location>
        <begin position="1"/>
        <end position="77"/>
    </location>
</feature>
<organism evidence="2 3">
    <name type="scientific">Yinghuangia aomiensis</name>
    <dbReference type="NCBI Taxonomy" id="676205"/>
    <lineage>
        <taxon>Bacteria</taxon>
        <taxon>Bacillati</taxon>
        <taxon>Actinomycetota</taxon>
        <taxon>Actinomycetes</taxon>
        <taxon>Kitasatosporales</taxon>
        <taxon>Streptomycetaceae</taxon>
        <taxon>Yinghuangia</taxon>
    </lineage>
</organism>
<evidence type="ECO:0000313" key="3">
    <source>
        <dbReference type="Proteomes" id="UP001500466"/>
    </source>
</evidence>
<reference evidence="3" key="1">
    <citation type="journal article" date="2019" name="Int. J. Syst. Evol. Microbiol.">
        <title>The Global Catalogue of Microorganisms (GCM) 10K type strain sequencing project: providing services to taxonomists for standard genome sequencing and annotation.</title>
        <authorList>
            <consortium name="The Broad Institute Genomics Platform"/>
            <consortium name="The Broad Institute Genome Sequencing Center for Infectious Disease"/>
            <person name="Wu L."/>
            <person name="Ma J."/>
        </authorList>
    </citation>
    <scope>NUCLEOTIDE SEQUENCE [LARGE SCALE GENOMIC DNA]</scope>
    <source>
        <strain evidence="3">JCM 17986</strain>
    </source>
</reference>
<dbReference type="Proteomes" id="UP001500466">
    <property type="component" value="Unassembled WGS sequence"/>
</dbReference>
<dbReference type="EMBL" id="BAABHS010000018">
    <property type="protein sequence ID" value="GAA4977187.1"/>
    <property type="molecule type" value="Genomic_DNA"/>
</dbReference>
<name>A0ABP9HRW2_9ACTN</name>
<sequence>MIPSSDSVAHAPTPDGDPAPPAAARSRPKPRIGSAESEAADHRTATARLTPREKISNSHGTNPSPASSLRHQPHHDS</sequence>
<evidence type="ECO:0000256" key="1">
    <source>
        <dbReference type="SAM" id="MobiDB-lite"/>
    </source>
</evidence>
<evidence type="ECO:0000313" key="2">
    <source>
        <dbReference type="EMBL" id="GAA4977187.1"/>
    </source>
</evidence>
<accession>A0ABP9HRW2</accession>
<keyword evidence="3" id="KW-1185">Reference proteome</keyword>
<comment type="caution">
    <text evidence="2">The sequence shown here is derived from an EMBL/GenBank/DDBJ whole genome shotgun (WGS) entry which is preliminary data.</text>
</comment>
<gene>
    <name evidence="2" type="ORF">GCM10023205_50730</name>
</gene>
<proteinExistence type="predicted"/>
<feature type="compositionally biased region" description="Basic and acidic residues" evidence="1">
    <location>
        <begin position="39"/>
        <end position="56"/>
    </location>
</feature>
<protein>
    <submittedName>
        <fullName evidence="2">Uncharacterized protein</fullName>
    </submittedName>
</protein>
<feature type="compositionally biased region" description="Polar residues" evidence="1">
    <location>
        <begin position="57"/>
        <end position="70"/>
    </location>
</feature>